<organism evidence="3 4">
    <name type="scientific">Chiayiivirga flava</name>
    <dbReference type="NCBI Taxonomy" id="659595"/>
    <lineage>
        <taxon>Bacteria</taxon>
        <taxon>Pseudomonadati</taxon>
        <taxon>Pseudomonadota</taxon>
        <taxon>Gammaproteobacteria</taxon>
        <taxon>Lysobacterales</taxon>
        <taxon>Lysobacteraceae</taxon>
        <taxon>Chiayiivirga</taxon>
    </lineage>
</organism>
<dbReference type="Pfam" id="PF13424">
    <property type="entry name" value="TPR_12"/>
    <property type="match status" value="1"/>
</dbReference>
<sequence length="674" mass="71809">MNQAPRYRAFLSYSHRDAAVAGRLHRRLEAFRVPAGVRGQAQDGLPARLGPVFRDREELASATRLSDSIEAALDESAALIVVCSPAAAASRWVNQEILQFRTRHPARPVFAFVVAGDPGADPRVAPDTAALPLALLLEDPARPDGPLGEPLAADARAAGDGFASAVLKLVAGLLGLRYDDLRRRDARRRQRRWTVAVAASLALAATMAWLAWDATRARDVARTAQAQAELELQSERQTRNFLLSVFRLADAERSRGGDVTVREVLDRAVQRIDGTRFARPAIRARFLATMGQAYSSLGLHKRSAELLRQSLDALPAGDAEPDALAQRIDSLIELADVAYAMGDYDTATPLLDAVDAAAAGAAQRARAANVRGDVLTYSERDADAMASYDRALALADAARLGAEDDALLRSRSLTGLALLQQYAGDHAASDRGYAAAIALLEPAVGELHPATIAAIVSRGSNAYASGDTATAQAAWTRGLALAQRVYDADGPEIGTIKNNLGRLRLETGDLAGAETLLRDALRSDRLHRTQTFDDLVYPLGNLGTVLLFRGEGEQARALFDEALQIADASGSELRASLLAALAEIDCAAGRSASGMALAQRAVAAAPEADWRAAAAVLALNLCRVAADLPAPRAEIDAARATIRARWPQSSPFRQHADDQHAAILRKHAAVAPVR</sequence>
<evidence type="ECO:0000313" key="4">
    <source>
        <dbReference type="Proteomes" id="UP000521199"/>
    </source>
</evidence>
<evidence type="ECO:0000313" key="3">
    <source>
        <dbReference type="EMBL" id="MBB5208185.1"/>
    </source>
</evidence>
<dbReference type="Pfam" id="PF13676">
    <property type="entry name" value="TIR_2"/>
    <property type="match status" value="1"/>
</dbReference>
<protein>
    <recommendedName>
        <fullName evidence="2">TIR domain-containing protein</fullName>
    </recommendedName>
</protein>
<dbReference type="SUPFAM" id="SSF48452">
    <property type="entry name" value="TPR-like"/>
    <property type="match status" value="3"/>
</dbReference>
<keyword evidence="1" id="KW-0812">Transmembrane</keyword>
<feature type="transmembrane region" description="Helical" evidence="1">
    <location>
        <begin position="193"/>
        <end position="212"/>
    </location>
</feature>
<keyword evidence="1" id="KW-0472">Membrane</keyword>
<dbReference type="InterPro" id="IPR011990">
    <property type="entry name" value="TPR-like_helical_dom_sf"/>
</dbReference>
<evidence type="ECO:0000256" key="1">
    <source>
        <dbReference type="SAM" id="Phobius"/>
    </source>
</evidence>
<keyword evidence="4" id="KW-1185">Reference proteome</keyword>
<accession>A0A7W8D7H5</accession>
<dbReference type="SUPFAM" id="SSF52200">
    <property type="entry name" value="Toll/Interleukin receptor TIR domain"/>
    <property type="match status" value="1"/>
</dbReference>
<reference evidence="3 4" key="1">
    <citation type="submission" date="2020-08" db="EMBL/GenBank/DDBJ databases">
        <title>Genomic Encyclopedia of Type Strains, Phase IV (KMG-IV): sequencing the most valuable type-strain genomes for metagenomic binning, comparative biology and taxonomic classification.</title>
        <authorList>
            <person name="Goeker M."/>
        </authorList>
    </citation>
    <scope>NUCLEOTIDE SEQUENCE [LARGE SCALE GENOMIC DNA]</scope>
    <source>
        <strain evidence="3 4">DSM 24163</strain>
    </source>
</reference>
<dbReference type="Proteomes" id="UP000521199">
    <property type="component" value="Unassembled WGS sequence"/>
</dbReference>
<dbReference type="Gene3D" id="3.40.50.10140">
    <property type="entry name" value="Toll/interleukin-1 receptor homology (TIR) domain"/>
    <property type="match status" value="1"/>
</dbReference>
<dbReference type="InterPro" id="IPR035897">
    <property type="entry name" value="Toll_tir_struct_dom_sf"/>
</dbReference>
<feature type="domain" description="TIR" evidence="2">
    <location>
        <begin position="10"/>
        <end position="115"/>
    </location>
</feature>
<evidence type="ECO:0000259" key="2">
    <source>
        <dbReference type="Pfam" id="PF13676"/>
    </source>
</evidence>
<dbReference type="AlphaFoldDB" id="A0A7W8D7H5"/>
<dbReference type="Gene3D" id="1.25.40.10">
    <property type="entry name" value="Tetratricopeptide repeat domain"/>
    <property type="match status" value="1"/>
</dbReference>
<proteinExistence type="predicted"/>
<gene>
    <name evidence="3" type="ORF">HNQ52_001714</name>
</gene>
<dbReference type="GO" id="GO:0007165">
    <property type="term" value="P:signal transduction"/>
    <property type="evidence" value="ECO:0007669"/>
    <property type="project" value="InterPro"/>
</dbReference>
<dbReference type="EMBL" id="JACHHP010000002">
    <property type="protein sequence ID" value="MBB5208185.1"/>
    <property type="molecule type" value="Genomic_DNA"/>
</dbReference>
<keyword evidence="1" id="KW-1133">Transmembrane helix</keyword>
<dbReference type="SMART" id="SM00028">
    <property type="entry name" value="TPR"/>
    <property type="match status" value="5"/>
</dbReference>
<dbReference type="InterPro" id="IPR019734">
    <property type="entry name" value="TPR_rpt"/>
</dbReference>
<name>A0A7W8D7H5_9GAMM</name>
<dbReference type="InterPro" id="IPR000157">
    <property type="entry name" value="TIR_dom"/>
</dbReference>
<comment type="caution">
    <text evidence="3">The sequence shown here is derived from an EMBL/GenBank/DDBJ whole genome shotgun (WGS) entry which is preliminary data.</text>
</comment>
<dbReference type="RefSeq" id="WP_183960680.1">
    <property type="nucleotide sequence ID" value="NZ_JACHHP010000002.1"/>
</dbReference>